<comment type="similarity">
    <text evidence="2 7">Belongs to the ExbD/TolR family.</text>
</comment>
<evidence type="ECO:0000256" key="6">
    <source>
        <dbReference type="ARBA" id="ARBA00023136"/>
    </source>
</evidence>
<evidence type="ECO:0000256" key="5">
    <source>
        <dbReference type="ARBA" id="ARBA00022989"/>
    </source>
</evidence>
<dbReference type="Proteomes" id="UP000663918">
    <property type="component" value="Chromosome"/>
</dbReference>
<keyword evidence="10" id="KW-1185">Reference proteome</keyword>
<dbReference type="KEGG" id="bgoe:IFJ75_10760"/>
<dbReference type="Gene3D" id="3.30.420.270">
    <property type="match status" value="1"/>
</dbReference>
<evidence type="ECO:0000256" key="2">
    <source>
        <dbReference type="ARBA" id="ARBA00005811"/>
    </source>
</evidence>
<keyword evidence="7" id="KW-0653">Protein transport</keyword>
<reference evidence="9" key="1">
    <citation type="submission" date="2020-09" db="EMBL/GenBank/DDBJ databases">
        <title>Brevundimonas sp. LVF2 isolated from a puddle in Goettingen, Germany.</title>
        <authorList>
            <person name="Friedrich I."/>
            <person name="Klassen A."/>
            <person name="Hannes N."/>
            <person name="Schneider D."/>
            <person name="Hertel R."/>
            <person name="Daniel R."/>
        </authorList>
    </citation>
    <scope>NUCLEOTIDE SEQUENCE</scope>
    <source>
        <strain evidence="9">LVF2</strain>
    </source>
</reference>
<accession>A0A975BYC7</accession>
<dbReference type="GO" id="GO:0005886">
    <property type="term" value="C:plasma membrane"/>
    <property type="evidence" value="ECO:0007669"/>
    <property type="project" value="UniProtKB-SubCell"/>
</dbReference>
<evidence type="ECO:0000256" key="3">
    <source>
        <dbReference type="ARBA" id="ARBA00022475"/>
    </source>
</evidence>
<keyword evidence="6 8" id="KW-0472">Membrane</keyword>
<keyword evidence="5 8" id="KW-1133">Transmembrane helix</keyword>
<dbReference type="RefSeq" id="WP_207868055.1">
    <property type="nucleotide sequence ID" value="NZ_CP062222.1"/>
</dbReference>
<evidence type="ECO:0000313" key="9">
    <source>
        <dbReference type="EMBL" id="QTC89791.1"/>
    </source>
</evidence>
<comment type="subcellular location">
    <subcellularLocation>
        <location evidence="1">Cell membrane</location>
        <topology evidence="1">Single-pass membrane protein</topology>
    </subcellularLocation>
    <subcellularLocation>
        <location evidence="7">Cell membrane</location>
        <topology evidence="7">Single-pass type II membrane protein</topology>
    </subcellularLocation>
</comment>
<feature type="transmembrane region" description="Helical" evidence="8">
    <location>
        <begin position="29"/>
        <end position="48"/>
    </location>
</feature>
<evidence type="ECO:0000256" key="1">
    <source>
        <dbReference type="ARBA" id="ARBA00004162"/>
    </source>
</evidence>
<evidence type="ECO:0000256" key="4">
    <source>
        <dbReference type="ARBA" id="ARBA00022692"/>
    </source>
</evidence>
<proteinExistence type="inferred from homology"/>
<gene>
    <name evidence="9" type="ORF">IFJ75_10760</name>
</gene>
<dbReference type="GO" id="GO:0022857">
    <property type="term" value="F:transmembrane transporter activity"/>
    <property type="evidence" value="ECO:0007669"/>
    <property type="project" value="InterPro"/>
</dbReference>
<organism evidence="9 10">
    <name type="scientific">Brevundimonas goettingensis</name>
    <dbReference type="NCBI Taxonomy" id="2774190"/>
    <lineage>
        <taxon>Bacteria</taxon>
        <taxon>Pseudomonadati</taxon>
        <taxon>Pseudomonadota</taxon>
        <taxon>Alphaproteobacteria</taxon>
        <taxon>Caulobacterales</taxon>
        <taxon>Caulobacteraceae</taxon>
        <taxon>Brevundimonas</taxon>
    </lineage>
</organism>
<keyword evidence="3" id="KW-1003">Cell membrane</keyword>
<sequence length="144" mass="15543">MAAKLGGPGGGKYHVEQNADINVTPFVDIMLVLLIIFMVASSVATVSVEVKLPLSQVPPGENPPKPVFISITIDGRVYIGDGESSFDTLGADLNSQIGRRDPTKERIFIRADQQTRYGDFMHAMNSLQDAGFYSVALVGEDKAE</sequence>
<dbReference type="GO" id="GO:0015031">
    <property type="term" value="P:protein transport"/>
    <property type="evidence" value="ECO:0007669"/>
    <property type="project" value="UniProtKB-KW"/>
</dbReference>
<dbReference type="Pfam" id="PF02472">
    <property type="entry name" value="ExbD"/>
    <property type="match status" value="1"/>
</dbReference>
<dbReference type="AlphaFoldDB" id="A0A975BYC7"/>
<name>A0A975BYC7_9CAUL</name>
<keyword evidence="4 7" id="KW-0812">Transmembrane</keyword>
<protein>
    <submittedName>
        <fullName evidence="9">Biopolymer transporter ExbD</fullName>
    </submittedName>
</protein>
<dbReference type="EMBL" id="CP062222">
    <property type="protein sequence ID" value="QTC89791.1"/>
    <property type="molecule type" value="Genomic_DNA"/>
</dbReference>
<keyword evidence="7" id="KW-0813">Transport</keyword>
<dbReference type="PANTHER" id="PTHR30558">
    <property type="entry name" value="EXBD MEMBRANE COMPONENT OF PMF-DRIVEN MACROMOLECULE IMPORT SYSTEM"/>
    <property type="match status" value="1"/>
</dbReference>
<dbReference type="PANTHER" id="PTHR30558:SF9">
    <property type="entry name" value="BIOPOLYMER TRANSPORT PROTEIN EXBD"/>
    <property type="match status" value="1"/>
</dbReference>
<evidence type="ECO:0000313" key="10">
    <source>
        <dbReference type="Proteomes" id="UP000663918"/>
    </source>
</evidence>
<evidence type="ECO:0000256" key="7">
    <source>
        <dbReference type="RuleBase" id="RU003879"/>
    </source>
</evidence>
<dbReference type="InterPro" id="IPR003400">
    <property type="entry name" value="ExbD"/>
</dbReference>
<evidence type="ECO:0000256" key="8">
    <source>
        <dbReference type="SAM" id="Phobius"/>
    </source>
</evidence>